<dbReference type="OMA" id="MYQFIKN"/>
<proteinExistence type="predicted"/>
<accession>A0A152AAE1</accession>
<comment type="caution">
    <text evidence="3">The sequence shown here is derived from an EMBL/GenBank/DDBJ whole genome shotgun (WGS) entry which is preliminary data.</text>
</comment>
<dbReference type="OrthoDB" id="19980at2759"/>
<keyword evidence="4" id="KW-1185">Reference proteome</keyword>
<reference evidence="3 4" key="1">
    <citation type="submission" date="2015-12" db="EMBL/GenBank/DDBJ databases">
        <title>Dictyostelia acquired genes for synthesis and detection of signals that induce cell-type specialization by lateral gene transfer from prokaryotes.</title>
        <authorList>
            <person name="Gloeckner G."/>
            <person name="Schaap P."/>
        </authorList>
    </citation>
    <scope>NUCLEOTIDE SEQUENCE [LARGE SCALE GENOMIC DNA]</scope>
    <source>
        <strain evidence="3 4">TK</strain>
    </source>
</reference>
<evidence type="ECO:0000313" key="3">
    <source>
        <dbReference type="EMBL" id="KYR03105.1"/>
    </source>
</evidence>
<feature type="region of interest" description="Disordered" evidence="2">
    <location>
        <begin position="148"/>
        <end position="188"/>
    </location>
</feature>
<protein>
    <submittedName>
        <fullName evidence="3">Uncharacterized protein</fullName>
    </submittedName>
</protein>
<name>A0A152AAE1_TIELA</name>
<keyword evidence="1" id="KW-0175">Coiled coil</keyword>
<sequence>MYQFIKNLIPTKKQEKEKNQKKEEINEAVQEAKQEVDSIEDVEYEASRAINQTSSLLDKLEADRKTLFKQVEELEAQLKFLSQHKLNEKQSAERDKLENILITQVKPALVKTDNEIDNLTKKLLILYAKRDSLSQKKVFTEDEISNASKVQQIDNNSEPLSTISNNNNNNNNNNNDKTKEFQDIEENV</sequence>
<feature type="compositionally biased region" description="Polar residues" evidence="2">
    <location>
        <begin position="148"/>
        <end position="164"/>
    </location>
</feature>
<dbReference type="AlphaFoldDB" id="A0A152AAE1"/>
<feature type="coiled-coil region" evidence="1">
    <location>
        <begin position="11"/>
        <end position="91"/>
    </location>
</feature>
<evidence type="ECO:0000256" key="2">
    <source>
        <dbReference type="SAM" id="MobiDB-lite"/>
    </source>
</evidence>
<dbReference type="InParanoid" id="A0A152AAE1"/>
<feature type="compositionally biased region" description="Low complexity" evidence="2">
    <location>
        <begin position="165"/>
        <end position="175"/>
    </location>
</feature>
<dbReference type="EMBL" id="LODT01000001">
    <property type="protein sequence ID" value="KYR03105.1"/>
    <property type="molecule type" value="Genomic_DNA"/>
</dbReference>
<gene>
    <name evidence="3" type="ORF">DLAC_11446</name>
</gene>
<organism evidence="3 4">
    <name type="scientific">Tieghemostelium lacteum</name>
    <name type="common">Slime mold</name>
    <name type="synonym">Dictyostelium lacteum</name>
    <dbReference type="NCBI Taxonomy" id="361077"/>
    <lineage>
        <taxon>Eukaryota</taxon>
        <taxon>Amoebozoa</taxon>
        <taxon>Evosea</taxon>
        <taxon>Eumycetozoa</taxon>
        <taxon>Dictyostelia</taxon>
        <taxon>Dictyosteliales</taxon>
        <taxon>Raperosteliaceae</taxon>
        <taxon>Tieghemostelium</taxon>
    </lineage>
</organism>
<dbReference type="Proteomes" id="UP000076078">
    <property type="component" value="Unassembled WGS sequence"/>
</dbReference>
<evidence type="ECO:0000256" key="1">
    <source>
        <dbReference type="SAM" id="Coils"/>
    </source>
</evidence>
<evidence type="ECO:0000313" key="4">
    <source>
        <dbReference type="Proteomes" id="UP000076078"/>
    </source>
</evidence>